<feature type="transmembrane region" description="Helical" evidence="9">
    <location>
        <begin position="128"/>
        <end position="151"/>
    </location>
</feature>
<dbReference type="GO" id="GO:0005886">
    <property type="term" value="C:plasma membrane"/>
    <property type="evidence" value="ECO:0007669"/>
    <property type="project" value="TreeGrafter"/>
</dbReference>
<evidence type="ECO:0000313" key="10">
    <source>
        <dbReference type="EMBL" id="OQR91132.1"/>
    </source>
</evidence>
<comment type="similarity">
    <text evidence="2 7">Belongs to the MIP/aquaporin (TC 1.A.8) family.</text>
</comment>
<keyword evidence="5 9" id="KW-1133">Transmembrane helix</keyword>
<evidence type="ECO:0000256" key="3">
    <source>
        <dbReference type="ARBA" id="ARBA00022448"/>
    </source>
</evidence>
<proteinExistence type="inferred from homology"/>
<keyword evidence="6 9" id="KW-0472">Membrane</keyword>
<evidence type="ECO:0000256" key="6">
    <source>
        <dbReference type="ARBA" id="ARBA00023136"/>
    </source>
</evidence>
<name>A0A1V9YZM5_9STRA</name>
<comment type="caution">
    <text evidence="10">The sequence shown here is derived from an EMBL/GenBank/DDBJ whole genome shotgun (WGS) entry which is preliminary data.</text>
</comment>
<dbReference type="InterPro" id="IPR000425">
    <property type="entry name" value="MIP"/>
</dbReference>
<dbReference type="PANTHER" id="PTHR43829">
    <property type="entry name" value="AQUAPORIN OR AQUAGLYCEROPORIN RELATED"/>
    <property type="match status" value="1"/>
</dbReference>
<dbReference type="CDD" id="cd00333">
    <property type="entry name" value="MIP"/>
    <property type="match status" value="1"/>
</dbReference>
<organism evidence="10 11">
    <name type="scientific">Thraustotheca clavata</name>
    <dbReference type="NCBI Taxonomy" id="74557"/>
    <lineage>
        <taxon>Eukaryota</taxon>
        <taxon>Sar</taxon>
        <taxon>Stramenopiles</taxon>
        <taxon>Oomycota</taxon>
        <taxon>Saprolegniomycetes</taxon>
        <taxon>Saprolegniales</taxon>
        <taxon>Achlyaceae</taxon>
        <taxon>Thraustotheca</taxon>
    </lineage>
</organism>
<evidence type="ECO:0000256" key="1">
    <source>
        <dbReference type="ARBA" id="ARBA00004141"/>
    </source>
</evidence>
<dbReference type="SUPFAM" id="SSF81338">
    <property type="entry name" value="Aquaporin-like"/>
    <property type="match status" value="1"/>
</dbReference>
<dbReference type="Proteomes" id="UP000243217">
    <property type="component" value="Unassembled WGS sequence"/>
</dbReference>
<evidence type="ECO:0000256" key="5">
    <source>
        <dbReference type="ARBA" id="ARBA00022989"/>
    </source>
</evidence>
<evidence type="ECO:0000256" key="4">
    <source>
        <dbReference type="ARBA" id="ARBA00022692"/>
    </source>
</evidence>
<keyword evidence="3 7" id="KW-0813">Transport</keyword>
<feature type="region of interest" description="Disordered" evidence="8">
    <location>
        <begin position="1"/>
        <end position="31"/>
    </location>
</feature>
<dbReference type="STRING" id="74557.A0A1V9YZM5"/>
<dbReference type="OrthoDB" id="3222at2759"/>
<evidence type="ECO:0000256" key="2">
    <source>
        <dbReference type="ARBA" id="ARBA00006175"/>
    </source>
</evidence>
<dbReference type="Gene3D" id="1.20.1080.10">
    <property type="entry name" value="Glycerol uptake facilitator protein"/>
    <property type="match status" value="1"/>
</dbReference>
<evidence type="ECO:0000313" key="11">
    <source>
        <dbReference type="Proteomes" id="UP000243217"/>
    </source>
</evidence>
<dbReference type="PROSITE" id="PS00221">
    <property type="entry name" value="MIP"/>
    <property type="match status" value="1"/>
</dbReference>
<dbReference type="EMBL" id="JNBS01002454">
    <property type="protein sequence ID" value="OQR91132.1"/>
    <property type="molecule type" value="Genomic_DNA"/>
</dbReference>
<dbReference type="GO" id="GO:0015250">
    <property type="term" value="F:water channel activity"/>
    <property type="evidence" value="ECO:0007669"/>
    <property type="project" value="TreeGrafter"/>
</dbReference>
<dbReference type="PANTHER" id="PTHR43829:SF9">
    <property type="entry name" value="AQUAPORIN-9"/>
    <property type="match status" value="1"/>
</dbReference>
<keyword evidence="4 7" id="KW-0812">Transmembrane</keyword>
<dbReference type="NCBIfam" id="TIGR00861">
    <property type="entry name" value="MIP"/>
    <property type="match status" value="1"/>
</dbReference>
<reference evidence="10 11" key="1">
    <citation type="journal article" date="2014" name="Genome Biol. Evol.">
        <title>The secreted proteins of Achlya hypogyna and Thraustotheca clavata identify the ancestral oomycete secretome and reveal gene acquisitions by horizontal gene transfer.</title>
        <authorList>
            <person name="Misner I."/>
            <person name="Blouin N."/>
            <person name="Leonard G."/>
            <person name="Richards T.A."/>
            <person name="Lane C.E."/>
        </authorList>
    </citation>
    <scope>NUCLEOTIDE SEQUENCE [LARGE SCALE GENOMIC DNA]</scope>
    <source>
        <strain evidence="10 11">ATCC 34112</strain>
    </source>
</reference>
<dbReference type="InterPro" id="IPR023271">
    <property type="entry name" value="Aquaporin-like"/>
</dbReference>
<sequence>MRNELYSSTTKNPVLTPSQDFFPSTNYENGKKSKAKAPWYRIQEPIVRECLAEVLGTFVMMTMINGVVAQVVLGQGKNGDYTHISIGCGLAVTFGIHASGGVSGAHLNPAVSFALCAHGLMPWRKWPLYMASQMVGAFLGALFVFIIYVPALNSFDPARTWNKTGGIFATYPQSYENHGSAFVCEMLGTFMLMLTIMSVDDPKNMPTNSIMKPITVGAIVVAIGMCFGMPTGYALNPARDFAPRFFTYIAGWGSDVFIGANYYFWVPMVAPLVGGTLGVACYRALISSHHDDDDEE</sequence>
<dbReference type="InterPro" id="IPR022357">
    <property type="entry name" value="MIP_CS"/>
</dbReference>
<evidence type="ECO:0000256" key="8">
    <source>
        <dbReference type="SAM" id="MobiDB-lite"/>
    </source>
</evidence>
<evidence type="ECO:0000256" key="7">
    <source>
        <dbReference type="RuleBase" id="RU000477"/>
    </source>
</evidence>
<feature type="transmembrane region" description="Helical" evidence="9">
    <location>
        <begin position="211"/>
        <end position="235"/>
    </location>
</feature>
<keyword evidence="11" id="KW-1185">Reference proteome</keyword>
<dbReference type="PRINTS" id="PR00783">
    <property type="entry name" value="MINTRINSICP"/>
</dbReference>
<gene>
    <name evidence="10" type="ORF">THRCLA_09100</name>
</gene>
<dbReference type="InterPro" id="IPR050363">
    <property type="entry name" value="MIP/Aquaporin"/>
</dbReference>
<dbReference type="AlphaFoldDB" id="A0A1V9YZM5"/>
<protein>
    <submittedName>
        <fullName evidence="10">Aquaporin</fullName>
    </submittedName>
</protein>
<accession>A0A1V9YZM5</accession>
<feature type="compositionally biased region" description="Polar residues" evidence="8">
    <location>
        <begin position="1"/>
        <end position="28"/>
    </location>
</feature>
<feature type="transmembrane region" description="Helical" evidence="9">
    <location>
        <begin position="180"/>
        <end position="199"/>
    </location>
</feature>
<evidence type="ECO:0000256" key="9">
    <source>
        <dbReference type="SAM" id="Phobius"/>
    </source>
</evidence>
<feature type="transmembrane region" description="Helical" evidence="9">
    <location>
        <begin position="262"/>
        <end position="282"/>
    </location>
</feature>
<dbReference type="GO" id="GO:0015254">
    <property type="term" value="F:glycerol channel activity"/>
    <property type="evidence" value="ECO:0007669"/>
    <property type="project" value="TreeGrafter"/>
</dbReference>
<dbReference type="Pfam" id="PF00230">
    <property type="entry name" value="MIP"/>
    <property type="match status" value="1"/>
</dbReference>
<dbReference type="PRINTS" id="PR02019">
    <property type="entry name" value="AQUAPORIN7"/>
</dbReference>
<comment type="subcellular location">
    <subcellularLocation>
        <location evidence="1">Membrane</location>
        <topology evidence="1">Multi-pass membrane protein</topology>
    </subcellularLocation>
</comment>